<protein>
    <submittedName>
        <fullName evidence="3">Toxin RelE2</fullName>
    </submittedName>
</protein>
<keyword evidence="4" id="KW-1185">Reference proteome</keyword>
<dbReference type="Gene3D" id="3.30.2310.20">
    <property type="entry name" value="RelE-like"/>
    <property type="match status" value="1"/>
</dbReference>
<evidence type="ECO:0000313" key="4">
    <source>
        <dbReference type="Proteomes" id="UP000315700"/>
    </source>
</evidence>
<dbReference type="InterPro" id="IPR035093">
    <property type="entry name" value="RelE/ParE_toxin_dom_sf"/>
</dbReference>
<reference evidence="3 4" key="1">
    <citation type="submission" date="2019-02" db="EMBL/GenBank/DDBJ databases">
        <title>Deep-cultivation of Planctomycetes and their phenomic and genomic characterization uncovers novel biology.</title>
        <authorList>
            <person name="Wiegand S."/>
            <person name="Jogler M."/>
            <person name="Boedeker C."/>
            <person name="Pinto D."/>
            <person name="Vollmers J."/>
            <person name="Rivas-Marin E."/>
            <person name="Kohn T."/>
            <person name="Peeters S.H."/>
            <person name="Heuer A."/>
            <person name="Rast P."/>
            <person name="Oberbeckmann S."/>
            <person name="Bunk B."/>
            <person name="Jeske O."/>
            <person name="Meyerdierks A."/>
            <person name="Storesund J.E."/>
            <person name="Kallscheuer N."/>
            <person name="Luecker S."/>
            <person name="Lage O.M."/>
            <person name="Pohl T."/>
            <person name="Merkel B.J."/>
            <person name="Hornburger P."/>
            <person name="Mueller R.-W."/>
            <person name="Bruemmer F."/>
            <person name="Labrenz M."/>
            <person name="Spormann A.M."/>
            <person name="Op den Camp H."/>
            <person name="Overmann J."/>
            <person name="Amann R."/>
            <person name="Jetten M.S.M."/>
            <person name="Mascher T."/>
            <person name="Medema M.H."/>
            <person name="Devos D.P."/>
            <person name="Kaster A.-K."/>
            <person name="Ovreas L."/>
            <person name="Rohde M."/>
            <person name="Galperin M.Y."/>
            <person name="Jogler C."/>
        </authorList>
    </citation>
    <scope>NUCLEOTIDE SEQUENCE [LARGE SCALE GENOMIC DNA]</scope>
    <source>
        <strain evidence="3 4">Pan44</strain>
    </source>
</reference>
<dbReference type="InterPro" id="IPR007712">
    <property type="entry name" value="RelE/ParE_toxin"/>
</dbReference>
<organism evidence="3 4">
    <name type="scientific">Caulifigura coniformis</name>
    <dbReference type="NCBI Taxonomy" id="2527983"/>
    <lineage>
        <taxon>Bacteria</taxon>
        <taxon>Pseudomonadati</taxon>
        <taxon>Planctomycetota</taxon>
        <taxon>Planctomycetia</taxon>
        <taxon>Planctomycetales</taxon>
        <taxon>Planctomycetaceae</taxon>
        <taxon>Caulifigura</taxon>
    </lineage>
</organism>
<accession>A0A517SCM6</accession>
<dbReference type="KEGG" id="ccos:Pan44_18910"/>
<dbReference type="PANTHER" id="PTHR33755">
    <property type="entry name" value="TOXIN PARE1-RELATED"/>
    <property type="match status" value="1"/>
</dbReference>
<gene>
    <name evidence="3" type="primary">relE2</name>
    <name evidence="3" type="ORF">Pan44_18910</name>
</gene>
<evidence type="ECO:0000256" key="2">
    <source>
        <dbReference type="ARBA" id="ARBA00022649"/>
    </source>
</evidence>
<dbReference type="EMBL" id="CP036271">
    <property type="protein sequence ID" value="QDT53865.1"/>
    <property type="molecule type" value="Genomic_DNA"/>
</dbReference>
<dbReference type="Pfam" id="PF05016">
    <property type="entry name" value="ParE_toxin"/>
    <property type="match status" value="1"/>
</dbReference>
<evidence type="ECO:0000313" key="3">
    <source>
        <dbReference type="EMBL" id="QDT53865.1"/>
    </source>
</evidence>
<name>A0A517SCM6_9PLAN</name>
<keyword evidence="2" id="KW-1277">Toxin-antitoxin system</keyword>
<proteinExistence type="inferred from homology"/>
<evidence type="ECO:0000256" key="1">
    <source>
        <dbReference type="ARBA" id="ARBA00006226"/>
    </source>
</evidence>
<dbReference type="Proteomes" id="UP000315700">
    <property type="component" value="Chromosome"/>
</dbReference>
<dbReference type="InParanoid" id="A0A517SCM6"/>
<sequence>MKVIWASGAVRSLVAIRHYISVDDPVAAGHVAAKIKAAVKNLETFPHAGRPGVRENTRELVIGGLPYVVVYRVGDSAVYIARVLHTSRHWQEGAWE</sequence>
<dbReference type="AlphaFoldDB" id="A0A517SCM6"/>
<dbReference type="OrthoDB" id="514150at2"/>
<dbReference type="PANTHER" id="PTHR33755:SF6">
    <property type="entry name" value="PLASMID STABILIZATION SYSTEM PROTEIN"/>
    <property type="match status" value="1"/>
</dbReference>
<dbReference type="InterPro" id="IPR051803">
    <property type="entry name" value="TA_system_RelE-like_toxin"/>
</dbReference>
<comment type="similarity">
    <text evidence="1">Belongs to the RelE toxin family.</text>
</comment>
<dbReference type="RefSeq" id="WP_145029427.1">
    <property type="nucleotide sequence ID" value="NZ_CP036271.1"/>
</dbReference>